<keyword evidence="2" id="KW-0808">Transferase</keyword>
<gene>
    <name evidence="2" type="ORF">CTER_4351</name>
</gene>
<dbReference type="Gene3D" id="3.30.200.20">
    <property type="entry name" value="Phosphorylase Kinase, domain 1"/>
    <property type="match status" value="1"/>
</dbReference>
<sequence>MDTKESKYVSYIKERYPQMDISKVECNFTDGMHGDIVIVNEKDVFKFARYDWSAGYIENEVNIIKLIGRDFSIYVPKAEPVEKGIARFNYIKGEPLYRNTLFQLGNRMQEMVAEQLAMFLKQLHSIPLKAERIKNLSECQATMSQEEWLTKFEEIERKVFPYCDSYSKEYYRQIFRPLLQDEKFMDYQPVLIHGDLMPYHIIFNKNTNRISGIIDFGLSGLGDPAYDVGILLDNYGETFVKRMSRYYKSIISYLDRARFYAFVNNLLWAESVSDMLVTRDFTNFRIPAKDRDIMPIGTRWFDIKG</sequence>
<dbReference type="Proteomes" id="UP000014155">
    <property type="component" value="Unassembled WGS sequence"/>
</dbReference>
<dbReference type="AlphaFoldDB" id="S0FG94"/>
<dbReference type="STRING" id="1195236.CTER_4351"/>
<dbReference type="Gene3D" id="3.90.1200.10">
    <property type="match status" value="1"/>
</dbReference>
<dbReference type="EMBL" id="AORV01000061">
    <property type="protein sequence ID" value="EMS69967.1"/>
    <property type="molecule type" value="Genomic_DNA"/>
</dbReference>
<dbReference type="PATRIC" id="fig|1195236.3.peg.4531"/>
<dbReference type="eggNOG" id="COG3173">
    <property type="taxonomic scope" value="Bacteria"/>
</dbReference>
<dbReference type="InterPro" id="IPR011009">
    <property type="entry name" value="Kinase-like_dom_sf"/>
</dbReference>
<dbReference type="PROSITE" id="PS50011">
    <property type="entry name" value="PROTEIN_KINASE_DOM"/>
    <property type="match status" value="1"/>
</dbReference>
<dbReference type="RefSeq" id="WP_004629421.1">
    <property type="nucleotide sequence ID" value="NZ_AORV01000061.1"/>
</dbReference>
<proteinExistence type="predicted"/>
<dbReference type="InterPro" id="IPR002575">
    <property type="entry name" value="Aminoglycoside_PTrfase"/>
</dbReference>
<dbReference type="GO" id="GO:0004672">
    <property type="term" value="F:protein kinase activity"/>
    <property type="evidence" value="ECO:0007669"/>
    <property type="project" value="InterPro"/>
</dbReference>
<accession>S0FG94</accession>
<name>S0FG94_RUMCE</name>
<dbReference type="GO" id="GO:0005524">
    <property type="term" value="F:ATP binding"/>
    <property type="evidence" value="ECO:0007669"/>
    <property type="project" value="InterPro"/>
</dbReference>
<keyword evidence="3" id="KW-1185">Reference proteome</keyword>
<dbReference type="SUPFAM" id="SSF56112">
    <property type="entry name" value="Protein kinase-like (PK-like)"/>
    <property type="match status" value="1"/>
</dbReference>
<feature type="domain" description="Protein kinase" evidence="1">
    <location>
        <begin position="22"/>
        <end position="305"/>
    </location>
</feature>
<protein>
    <submittedName>
        <fullName evidence="2">Putative aminoglycoside phosphotransferase</fullName>
    </submittedName>
</protein>
<dbReference type="PANTHER" id="PTHR21310:SF42">
    <property type="entry name" value="BIFUNCTIONAL AAC_APH"/>
    <property type="match status" value="1"/>
</dbReference>
<dbReference type="InterPro" id="IPR000719">
    <property type="entry name" value="Prot_kinase_dom"/>
</dbReference>
<organism evidence="2 3">
    <name type="scientific">Ruminiclostridium cellobioparum subsp. termitidis CT1112</name>
    <dbReference type="NCBI Taxonomy" id="1195236"/>
    <lineage>
        <taxon>Bacteria</taxon>
        <taxon>Bacillati</taxon>
        <taxon>Bacillota</taxon>
        <taxon>Clostridia</taxon>
        <taxon>Eubacteriales</taxon>
        <taxon>Oscillospiraceae</taxon>
        <taxon>Ruminiclostridium</taxon>
    </lineage>
</organism>
<reference evidence="2 3" key="1">
    <citation type="journal article" date="2013" name="Genome Announc.">
        <title>Draft Genome Sequence of the Cellulolytic, Mesophilic, Anaerobic Bacterium Clostridium termitidis Strain CT1112 (DSM 5398).</title>
        <authorList>
            <person name="Lal S."/>
            <person name="Ramachandran U."/>
            <person name="Zhang X."/>
            <person name="Munir R."/>
            <person name="Sparling R."/>
            <person name="Levin D.B."/>
        </authorList>
    </citation>
    <scope>NUCLEOTIDE SEQUENCE [LARGE SCALE GENOMIC DNA]</scope>
    <source>
        <strain evidence="2 3">CT1112</strain>
    </source>
</reference>
<dbReference type="InterPro" id="IPR051678">
    <property type="entry name" value="AGP_Transferase"/>
</dbReference>
<evidence type="ECO:0000313" key="3">
    <source>
        <dbReference type="Proteomes" id="UP000014155"/>
    </source>
</evidence>
<evidence type="ECO:0000313" key="2">
    <source>
        <dbReference type="EMBL" id="EMS69967.1"/>
    </source>
</evidence>
<dbReference type="PANTHER" id="PTHR21310">
    <property type="entry name" value="AMINOGLYCOSIDE PHOSPHOTRANSFERASE-RELATED-RELATED"/>
    <property type="match status" value="1"/>
</dbReference>
<comment type="caution">
    <text evidence="2">The sequence shown here is derived from an EMBL/GenBank/DDBJ whole genome shotgun (WGS) entry which is preliminary data.</text>
</comment>
<dbReference type="Pfam" id="PF01636">
    <property type="entry name" value="APH"/>
    <property type="match status" value="1"/>
</dbReference>
<evidence type="ECO:0000259" key="1">
    <source>
        <dbReference type="PROSITE" id="PS50011"/>
    </source>
</evidence>